<evidence type="ECO:0000256" key="8">
    <source>
        <dbReference type="ARBA" id="ARBA00047432"/>
    </source>
</evidence>
<comment type="catalytic activity">
    <reaction evidence="8">
        <text>alpha-D-glucose 1-phosphate + UTP + H(+) = UDP-alpha-D-glucose + diphosphate</text>
        <dbReference type="Rhea" id="RHEA:19889"/>
        <dbReference type="ChEBI" id="CHEBI:15378"/>
        <dbReference type="ChEBI" id="CHEBI:33019"/>
        <dbReference type="ChEBI" id="CHEBI:46398"/>
        <dbReference type="ChEBI" id="CHEBI:58601"/>
        <dbReference type="ChEBI" id="CHEBI:58885"/>
        <dbReference type="EC" id="2.7.7.9"/>
    </reaction>
    <physiologicalReaction direction="left-to-right" evidence="8">
        <dbReference type="Rhea" id="RHEA:19890"/>
    </physiologicalReaction>
</comment>
<protein>
    <recommendedName>
        <fullName evidence="4">UTP--glucose-1-phosphate uridylyltransferase</fullName>
        <ecNumber evidence="3">2.7.7.9</ecNumber>
    </recommendedName>
</protein>
<dbReference type="EC" id="2.7.7.9" evidence="3"/>
<comment type="similarity">
    <text evidence="1">Belongs to the UDPGP type 1 family.</text>
</comment>
<evidence type="ECO:0000256" key="3">
    <source>
        <dbReference type="ARBA" id="ARBA00012415"/>
    </source>
</evidence>
<dbReference type="GO" id="GO:0005978">
    <property type="term" value="P:glycogen biosynthetic process"/>
    <property type="evidence" value="ECO:0007669"/>
    <property type="project" value="UniProtKB-UniPathway"/>
</dbReference>
<evidence type="ECO:0000256" key="7">
    <source>
        <dbReference type="ARBA" id="ARBA00023579"/>
    </source>
</evidence>
<dbReference type="SUPFAM" id="SSF51161">
    <property type="entry name" value="Trimeric LpxA-like enzymes"/>
    <property type="match status" value="1"/>
</dbReference>
<organism evidence="9 10">
    <name type="scientific">Protopolystoma xenopodis</name>
    <dbReference type="NCBI Taxonomy" id="117903"/>
    <lineage>
        <taxon>Eukaryota</taxon>
        <taxon>Metazoa</taxon>
        <taxon>Spiralia</taxon>
        <taxon>Lophotrochozoa</taxon>
        <taxon>Platyhelminthes</taxon>
        <taxon>Monogenea</taxon>
        <taxon>Polyopisthocotylea</taxon>
        <taxon>Polystomatidea</taxon>
        <taxon>Polystomatidae</taxon>
        <taxon>Protopolystoma</taxon>
    </lineage>
</organism>
<evidence type="ECO:0000256" key="6">
    <source>
        <dbReference type="ARBA" id="ARBA00022695"/>
    </source>
</evidence>
<dbReference type="InterPro" id="IPR002618">
    <property type="entry name" value="UDPGP_fam"/>
</dbReference>
<evidence type="ECO:0000256" key="5">
    <source>
        <dbReference type="ARBA" id="ARBA00022679"/>
    </source>
</evidence>
<evidence type="ECO:0000256" key="2">
    <source>
        <dbReference type="ARBA" id="ARBA00011823"/>
    </source>
</evidence>
<dbReference type="Gene3D" id="2.160.10.10">
    <property type="entry name" value="Hexapeptide repeat proteins"/>
    <property type="match status" value="1"/>
</dbReference>
<gene>
    <name evidence="9" type="ORF">PXEA_LOCUS10526</name>
</gene>
<reference evidence="9" key="1">
    <citation type="submission" date="2018-11" db="EMBL/GenBank/DDBJ databases">
        <authorList>
            <consortium name="Pathogen Informatics"/>
        </authorList>
    </citation>
    <scope>NUCLEOTIDE SEQUENCE</scope>
</reference>
<dbReference type="UniPathway" id="UPA00164"/>
<dbReference type="GO" id="GO:0006011">
    <property type="term" value="P:UDP-alpha-D-glucose metabolic process"/>
    <property type="evidence" value="ECO:0007669"/>
    <property type="project" value="InterPro"/>
</dbReference>
<dbReference type="Proteomes" id="UP000784294">
    <property type="component" value="Unassembled WGS sequence"/>
</dbReference>
<keyword evidence="6" id="KW-0548">Nucleotidyltransferase</keyword>
<keyword evidence="5" id="KW-0808">Transferase</keyword>
<proteinExistence type="inferred from homology"/>
<comment type="function">
    <text evidence="7">UTP--glucose-1-phosphate uridylyltransferase catalyzing the conversion of glucose-1-phosphate into UDP-glucose, a crucial precursor for the production of glycogen.</text>
</comment>
<dbReference type="Pfam" id="PF01704">
    <property type="entry name" value="UDPGP"/>
    <property type="match status" value="1"/>
</dbReference>
<dbReference type="AlphaFoldDB" id="A0A448WPN5"/>
<name>A0A448WPN5_9PLAT</name>
<dbReference type="InterPro" id="IPR016267">
    <property type="entry name" value="UDPGP_trans"/>
</dbReference>
<dbReference type="PANTHER" id="PTHR43511">
    <property type="match status" value="1"/>
</dbReference>
<dbReference type="InterPro" id="IPR011004">
    <property type="entry name" value="Trimer_LpxA-like_sf"/>
</dbReference>
<dbReference type="FunFam" id="2.160.10.10:FF:000001">
    <property type="entry name" value="UTP--glucose-1-phosphate uridylyltransferase"/>
    <property type="match status" value="1"/>
</dbReference>
<evidence type="ECO:0000256" key="4">
    <source>
        <dbReference type="ARBA" id="ARBA00019048"/>
    </source>
</evidence>
<dbReference type="EMBL" id="CAAALY010031021">
    <property type="protein sequence ID" value="VEL17086.1"/>
    <property type="molecule type" value="Genomic_DNA"/>
</dbReference>
<dbReference type="OrthoDB" id="932129at2759"/>
<comment type="subunit">
    <text evidence="2">Homooctamer.</text>
</comment>
<accession>A0A448WPN5</accession>
<evidence type="ECO:0000313" key="10">
    <source>
        <dbReference type="Proteomes" id="UP000784294"/>
    </source>
</evidence>
<evidence type="ECO:0000313" key="9">
    <source>
        <dbReference type="EMBL" id="VEL17086.1"/>
    </source>
</evidence>
<sequence length="101" mass="11532">MTRVPRSRFLPVKLTSDLLLLMSNLYEIQDGSLTVSSKRNFPTQPLVKMSQEFKAIRDFQERFNAIPDLLELDHLTVAGDVRFGRDIVLKSSAKIISAWPL</sequence>
<keyword evidence="10" id="KW-1185">Reference proteome</keyword>
<evidence type="ECO:0000256" key="1">
    <source>
        <dbReference type="ARBA" id="ARBA00010401"/>
    </source>
</evidence>
<dbReference type="GO" id="GO:0003983">
    <property type="term" value="F:UTP:glucose-1-phosphate uridylyltransferase activity"/>
    <property type="evidence" value="ECO:0007669"/>
    <property type="project" value="UniProtKB-EC"/>
</dbReference>
<comment type="caution">
    <text evidence="9">The sequence shown here is derived from an EMBL/GenBank/DDBJ whole genome shotgun (WGS) entry which is preliminary data.</text>
</comment>